<evidence type="ECO:0000256" key="4">
    <source>
        <dbReference type="ARBA" id="ARBA00022618"/>
    </source>
</evidence>
<dbReference type="InterPro" id="IPR001715">
    <property type="entry name" value="CH_dom"/>
</dbReference>
<keyword evidence="5 9" id="KW-0493">Microtubule</keyword>
<keyword evidence="6" id="KW-0498">Mitosis</keyword>
<feature type="domain" description="Calponin-homology (CH)" evidence="12">
    <location>
        <begin position="2"/>
        <end position="103"/>
    </location>
</feature>
<dbReference type="GO" id="GO:0072686">
    <property type="term" value="C:mitotic spindle"/>
    <property type="evidence" value="ECO:0007669"/>
    <property type="project" value="UniProtKB-ARBA"/>
</dbReference>
<keyword evidence="4" id="KW-0132">Cell division</keyword>
<proteinExistence type="inferred from homology"/>
<keyword evidence="10" id="KW-0175">Coiled coil</keyword>
<feature type="compositionally biased region" description="Polar residues" evidence="11">
    <location>
        <begin position="164"/>
        <end position="175"/>
    </location>
</feature>
<comment type="caution">
    <text evidence="14">The sequence shown here is derived from an EMBL/GenBank/DDBJ whole genome shotgun (WGS) entry which is preliminary data.</text>
</comment>
<sequence>MAESKTELLTWLNELLSLNYSAVEQCGSGSAFCQMIDSIYGTVPLTRVKFEAKSEYDYISNYKILQGVFNKHKIERNIPIDKLVKCRYADNLEFLQWMKKYWDTYYPGGEYNAQQRREMAMKPKPSTPTTKSSTSRSLTSPTQASQARASVQPTQGSKRPVQARETSTRPSSSKSPLAPSQVPPASSPRSKTSQKSSDRLDTLNPQKPAMHIESPTPERVIQKLASKANVLPNAGQDGNADDIQRQVAELQAAADTLERERNFYYLKLRDLEVLVLEKMENDDNTVWREIQSILYATEEGFIRPKKTPAKLLLAPISVTLPRTAISSPLKTAPPKLTSNTYPVAYPLSASIGSEGRRASSSQSGLIDRRRSSLSHLVATNPSYASPSEQNEACLENINSSPTDTIAEAHSADTEIALSDMSSPSEMQSRPVSAAASTSTRRSPTTKMLENPPALPTATKYSGTDRIAVENVEI</sequence>
<evidence type="ECO:0000256" key="3">
    <source>
        <dbReference type="ARBA" id="ARBA00022490"/>
    </source>
</evidence>
<evidence type="ECO:0000256" key="10">
    <source>
        <dbReference type="SAM" id="Coils"/>
    </source>
</evidence>
<dbReference type="GO" id="GO:0035372">
    <property type="term" value="P:protein localization to microtubule"/>
    <property type="evidence" value="ECO:0007669"/>
    <property type="project" value="UniProtKB-ARBA"/>
</dbReference>
<dbReference type="InterPro" id="IPR004953">
    <property type="entry name" value="EB1_C"/>
</dbReference>
<dbReference type="InterPro" id="IPR036133">
    <property type="entry name" value="EB1_C_sf"/>
</dbReference>
<feature type="compositionally biased region" description="Polar residues" evidence="11">
    <location>
        <begin position="143"/>
        <end position="157"/>
    </location>
</feature>
<dbReference type="OrthoDB" id="2119228at2759"/>
<dbReference type="EMBL" id="QEAP01000740">
    <property type="protein sequence ID" value="TPX58409.1"/>
    <property type="molecule type" value="Genomic_DNA"/>
</dbReference>
<evidence type="ECO:0000256" key="8">
    <source>
        <dbReference type="ARBA" id="ARBA00023306"/>
    </source>
</evidence>
<keyword evidence="15" id="KW-1185">Reference proteome</keyword>
<comment type="similarity">
    <text evidence="2">Belongs to the MAPRE family.</text>
</comment>
<dbReference type="STRING" id="246404.A0A507E2W0"/>
<dbReference type="SUPFAM" id="SSF140612">
    <property type="entry name" value="EB1 dimerisation domain-like"/>
    <property type="match status" value="1"/>
</dbReference>
<name>A0A507E2W0_9FUNG</name>
<accession>A0A507E2W0</accession>
<evidence type="ECO:0000256" key="2">
    <source>
        <dbReference type="ARBA" id="ARBA00010729"/>
    </source>
</evidence>
<dbReference type="Gene3D" id="1.10.418.10">
    <property type="entry name" value="Calponin-like domain"/>
    <property type="match status" value="1"/>
</dbReference>
<dbReference type="InterPro" id="IPR036872">
    <property type="entry name" value="CH_dom_sf"/>
</dbReference>
<organism evidence="14 15">
    <name type="scientific">Chytriomyces confervae</name>
    <dbReference type="NCBI Taxonomy" id="246404"/>
    <lineage>
        <taxon>Eukaryota</taxon>
        <taxon>Fungi</taxon>
        <taxon>Fungi incertae sedis</taxon>
        <taxon>Chytridiomycota</taxon>
        <taxon>Chytridiomycota incertae sedis</taxon>
        <taxon>Chytridiomycetes</taxon>
        <taxon>Chytridiales</taxon>
        <taxon>Chytriomycetaceae</taxon>
        <taxon>Chytriomyces</taxon>
    </lineage>
</organism>
<feature type="compositionally biased region" description="Low complexity" evidence="11">
    <location>
        <begin position="122"/>
        <end position="142"/>
    </location>
</feature>
<keyword evidence="7" id="KW-0206">Cytoskeleton</keyword>
<gene>
    <name evidence="14" type="ORF">CcCBS67573_g09170</name>
</gene>
<evidence type="ECO:0000313" key="14">
    <source>
        <dbReference type="EMBL" id="TPX58409.1"/>
    </source>
</evidence>
<dbReference type="AlphaFoldDB" id="A0A507E2W0"/>
<keyword evidence="8" id="KW-0131">Cell cycle</keyword>
<dbReference type="Gene3D" id="1.20.5.1430">
    <property type="match status" value="1"/>
</dbReference>
<dbReference type="GO" id="GO:0051301">
    <property type="term" value="P:cell division"/>
    <property type="evidence" value="ECO:0007669"/>
    <property type="project" value="UniProtKB-KW"/>
</dbReference>
<feature type="region of interest" description="Disordered" evidence="11">
    <location>
        <begin position="418"/>
        <end position="462"/>
    </location>
</feature>
<evidence type="ECO:0000256" key="5">
    <source>
        <dbReference type="ARBA" id="ARBA00022701"/>
    </source>
</evidence>
<protein>
    <recommendedName>
        <fullName evidence="16">Calponin-homology (CH) domain-containing protein</fullName>
    </recommendedName>
</protein>
<dbReference type="SUPFAM" id="SSF47576">
    <property type="entry name" value="Calponin-homology domain, CH-domain"/>
    <property type="match status" value="1"/>
</dbReference>
<dbReference type="GO" id="GO:0035371">
    <property type="term" value="C:microtubule plus-end"/>
    <property type="evidence" value="ECO:0007669"/>
    <property type="project" value="UniProtKB-ARBA"/>
</dbReference>
<feature type="domain" description="EB1 C-terminal" evidence="13">
    <location>
        <begin position="232"/>
        <end position="303"/>
    </location>
</feature>
<feature type="compositionally biased region" description="Low complexity" evidence="11">
    <location>
        <begin position="428"/>
        <end position="445"/>
    </location>
</feature>
<dbReference type="FunFam" id="1.10.418.10:FF:000028">
    <property type="entry name" value="RP/EB family microtubule-associated protein"/>
    <property type="match status" value="1"/>
</dbReference>
<evidence type="ECO:0000256" key="11">
    <source>
        <dbReference type="SAM" id="MobiDB-lite"/>
    </source>
</evidence>
<evidence type="ECO:0000259" key="12">
    <source>
        <dbReference type="PROSITE" id="PS50021"/>
    </source>
</evidence>
<dbReference type="GO" id="GO:0051010">
    <property type="term" value="F:microtubule plus-end binding"/>
    <property type="evidence" value="ECO:0007669"/>
    <property type="project" value="UniProtKB-ARBA"/>
</dbReference>
<comment type="subcellular location">
    <subcellularLocation>
        <location evidence="1">Cytoplasm</location>
        <location evidence="1">Cytoskeleton</location>
    </subcellularLocation>
</comment>
<evidence type="ECO:0000259" key="13">
    <source>
        <dbReference type="PROSITE" id="PS51230"/>
    </source>
</evidence>
<dbReference type="Proteomes" id="UP000320333">
    <property type="component" value="Unassembled WGS sequence"/>
</dbReference>
<feature type="region of interest" description="Disordered" evidence="11">
    <location>
        <begin position="117"/>
        <end position="215"/>
    </location>
</feature>
<evidence type="ECO:0000256" key="7">
    <source>
        <dbReference type="ARBA" id="ARBA00023212"/>
    </source>
</evidence>
<evidence type="ECO:0000256" key="9">
    <source>
        <dbReference type="PROSITE-ProRule" id="PRU00576"/>
    </source>
</evidence>
<reference evidence="14 15" key="1">
    <citation type="journal article" date="2019" name="Sci. Rep.">
        <title>Comparative genomics of chytrid fungi reveal insights into the obligate biotrophic and pathogenic lifestyle of Synchytrium endobioticum.</title>
        <authorList>
            <person name="van de Vossenberg B.T.L.H."/>
            <person name="Warris S."/>
            <person name="Nguyen H.D.T."/>
            <person name="van Gent-Pelzer M.P.E."/>
            <person name="Joly D.L."/>
            <person name="van de Geest H.C."/>
            <person name="Bonants P.J.M."/>
            <person name="Smith D.S."/>
            <person name="Levesque C.A."/>
            <person name="van der Lee T.A.J."/>
        </authorList>
    </citation>
    <scope>NUCLEOTIDE SEQUENCE [LARGE SCALE GENOMIC DNA]</scope>
    <source>
        <strain evidence="14 15">CBS 675.73</strain>
    </source>
</reference>
<dbReference type="PROSITE" id="PS51230">
    <property type="entry name" value="EB1_C"/>
    <property type="match status" value="1"/>
</dbReference>
<dbReference type="GO" id="GO:0030473">
    <property type="term" value="P:nuclear migration along microtubule"/>
    <property type="evidence" value="ECO:0007669"/>
    <property type="project" value="UniProtKB-ARBA"/>
</dbReference>
<evidence type="ECO:0000256" key="6">
    <source>
        <dbReference type="ARBA" id="ARBA00022776"/>
    </source>
</evidence>
<evidence type="ECO:0000313" key="15">
    <source>
        <dbReference type="Proteomes" id="UP000320333"/>
    </source>
</evidence>
<dbReference type="Pfam" id="PF03271">
    <property type="entry name" value="EB1"/>
    <property type="match status" value="1"/>
</dbReference>
<evidence type="ECO:0008006" key="16">
    <source>
        <dbReference type="Google" id="ProtNLM"/>
    </source>
</evidence>
<feature type="coiled-coil region" evidence="10">
    <location>
        <begin position="240"/>
        <end position="267"/>
    </location>
</feature>
<keyword evidence="3" id="KW-0963">Cytoplasm</keyword>
<dbReference type="InterPro" id="IPR027328">
    <property type="entry name" value="MAPRE"/>
</dbReference>
<dbReference type="PROSITE" id="PS50021">
    <property type="entry name" value="CH"/>
    <property type="match status" value="1"/>
</dbReference>
<dbReference type="PANTHER" id="PTHR10623">
    <property type="entry name" value="MICROTUBULE-ASSOCIATED PROTEIN RP/EB FAMILY MEMBER"/>
    <property type="match status" value="1"/>
</dbReference>
<evidence type="ECO:0000256" key="1">
    <source>
        <dbReference type="ARBA" id="ARBA00004245"/>
    </source>
</evidence>